<dbReference type="EMBL" id="FN653018">
    <property type="protein sequence ID" value="CBY22334.1"/>
    <property type="molecule type" value="Genomic_DNA"/>
</dbReference>
<dbReference type="PANTHER" id="PTHR48051">
    <property type="match status" value="1"/>
</dbReference>
<gene>
    <name evidence="3" type="ORF">GSOID_T00011892001</name>
</gene>
<dbReference type="Gene3D" id="3.80.10.10">
    <property type="entry name" value="Ribonuclease Inhibitor"/>
    <property type="match status" value="1"/>
</dbReference>
<dbReference type="GO" id="GO:0005737">
    <property type="term" value="C:cytoplasm"/>
    <property type="evidence" value="ECO:0007669"/>
    <property type="project" value="TreeGrafter"/>
</dbReference>
<name>E4WY90_OIKDI</name>
<dbReference type="InterPro" id="IPR003591">
    <property type="entry name" value="Leu-rich_rpt_typical-subtyp"/>
</dbReference>
<dbReference type="Proteomes" id="UP000001307">
    <property type="component" value="Unassembled WGS sequence"/>
</dbReference>
<dbReference type="InterPro" id="IPR050216">
    <property type="entry name" value="LRR_domain-containing"/>
</dbReference>
<keyword evidence="2" id="KW-0677">Repeat</keyword>
<dbReference type="AlphaFoldDB" id="E4WY90"/>
<dbReference type="InterPro" id="IPR001611">
    <property type="entry name" value="Leu-rich_rpt"/>
</dbReference>
<dbReference type="SUPFAM" id="SSF52058">
    <property type="entry name" value="L domain-like"/>
    <property type="match status" value="1"/>
</dbReference>
<evidence type="ECO:0000313" key="4">
    <source>
        <dbReference type="Proteomes" id="UP000001307"/>
    </source>
</evidence>
<dbReference type="InterPro" id="IPR032675">
    <property type="entry name" value="LRR_dom_sf"/>
</dbReference>
<dbReference type="Pfam" id="PF00560">
    <property type="entry name" value="LRR_1"/>
    <property type="match status" value="1"/>
</dbReference>
<sequence>MPEKNFQNNRAILLAGDFKQRRVYFGTHPFEWKTNKGPPPCQDILKYSMIGLTSMYIENQGITKFDIESSCLPNLEVASFANNCLRQVPSFLYNLESLKNIYLNNNKIKVFRVYENRMSSVEALWLSYNKIRHLDNSVCILYSLRYLHIDHNRISTIPVNLCLCSEISGIWIGYNHLKGLPKRLLEMKKLKILDVEFNKINEIPEVIRRFSEELVIHTQGNAMSSSIMRINGNGSTEEK</sequence>
<dbReference type="InParanoid" id="E4WY90"/>
<reference evidence="3" key="1">
    <citation type="journal article" date="2010" name="Science">
        <title>Plasticity of animal genome architecture unmasked by rapid evolution of a pelagic tunicate.</title>
        <authorList>
            <person name="Denoeud F."/>
            <person name="Henriet S."/>
            <person name="Mungpakdee S."/>
            <person name="Aury J.M."/>
            <person name="Da Silva C."/>
            <person name="Brinkmann H."/>
            <person name="Mikhaleva J."/>
            <person name="Olsen L.C."/>
            <person name="Jubin C."/>
            <person name="Canestro C."/>
            <person name="Bouquet J.M."/>
            <person name="Danks G."/>
            <person name="Poulain J."/>
            <person name="Campsteijn C."/>
            <person name="Adamski M."/>
            <person name="Cross I."/>
            <person name="Yadetie F."/>
            <person name="Muffato M."/>
            <person name="Louis A."/>
            <person name="Butcher S."/>
            <person name="Tsagkogeorga G."/>
            <person name="Konrad A."/>
            <person name="Singh S."/>
            <person name="Jensen M.F."/>
            <person name="Cong E.H."/>
            <person name="Eikeseth-Otteraa H."/>
            <person name="Noel B."/>
            <person name="Anthouard V."/>
            <person name="Porcel B.M."/>
            <person name="Kachouri-Lafond R."/>
            <person name="Nishino A."/>
            <person name="Ugolini M."/>
            <person name="Chourrout P."/>
            <person name="Nishida H."/>
            <person name="Aasland R."/>
            <person name="Huzurbazar S."/>
            <person name="Westhof E."/>
            <person name="Delsuc F."/>
            <person name="Lehrach H."/>
            <person name="Reinhardt R."/>
            <person name="Weissenbach J."/>
            <person name="Roy S.W."/>
            <person name="Artiguenave F."/>
            <person name="Postlethwait J.H."/>
            <person name="Manak J.R."/>
            <person name="Thompson E.M."/>
            <person name="Jaillon O."/>
            <person name="Du Pasquier L."/>
            <person name="Boudinot P."/>
            <person name="Liberles D.A."/>
            <person name="Volff J.N."/>
            <person name="Philippe H."/>
            <person name="Lenhard B."/>
            <person name="Roest Crollius H."/>
            <person name="Wincker P."/>
            <person name="Chourrout D."/>
        </authorList>
    </citation>
    <scope>NUCLEOTIDE SEQUENCE [LARGE SCALE GENOMIC DNA]</scope>
</reference>
<evidence type="ECO:0000256" key="2">
    <source>
        <dbReference type="ARBA" id="ARBA00022737"/>
    </source>
</evidence>
<keyword evidence="1" id="KW-0433">Leucine-rich repeat</keyword>
<dbReference type="OrthoDB" id="676979at2759"/>
<accession>E4WY90</accession>
<protein>
    <submittedName>
        <fullName evidence="3">Uncharacterized protein</fullName>
    </submittedName>
</protein>
<dbReference type="PROSITE" id="PS51450">
    <property type="entry name" value="LRR"/>
    <property type="match status" value="1"/>
</dbReference>
<organism evidence="3">
    <name type="scientific">Oikopleura dioica</name>
    <name type="common">Tunicate</name>
    <dbReference type="NCBI Taxonomy" id="34765"/>
    <lineage>
        <taxon>Eukaryota</taxon>
        <taxon>Metazoa</taxon>
        <taxon>Chordata</taxon>
        <taxon>Tunicata</taxon>
        <taxon>Appendicularia</taxon>
        <taxon>Copelata</taxon>
        <taxon>Oikopleuridae</taxon>
        <taxon>Oikopleura</taxon>
    </lineage>
</organism>
<dbReference type="PANTHER" id="PTHR48051:SF37">
    <property type="entry name" value="LEUCINE RICH REPEAT CONTAINING 10"/>
    <property type="match status" value="1"/>
</dbReference>
<dbReference type="SMART" id="SM00369">
    <property type="entry name" value="LRR_TYP"/>
    <property type="match status" value="4"/>
</dbReference>
<evidence type="ECO:0000256" key="1">
    <source>
        <dbReference type="ARBA" id="ARBA00022614"/>
    </source>
</evidence>
<proteinExistence type="predicted"/>
<evidence type="ECO:0000313" key="3">
    <source>
        <dbReference type="EMBL" id="CBY22334.1"/>
    </source>
</evidence>
<keyword evidence="4" id="KW-1185">Reference proteome</keyword>